<evidence type="ECO:0000313" key="6">
    <source>
        <dbReference type="Proteomes" id="UP001501771"/>
    </source>
</evidence>
<dbReference type="SMART" id="SM00421">
    <property type="entry name" value="HTH_LUXR"/>
    <property type="match status" value="1"/>
</dbReference>
<keyword evidence="6" id="KW-1185">Reference proteome</keyword>
<evidence type="ECO:0000256" key="3">
    <source>
        <dbReference type="ARBA" id="ARBA00023163"/>
    </source>
</evidence>
<dbReference type="EMBL" id="BAAAQR010000001">
    <property type="protein sequence ID" value="GAA2136064.1"/>
    <property type="molecule type" value="Genomic_DNA"/>
</dbReference>
<dbReference type="InterPro" id="IPR036388">
    <property type="entry name" value="WH-like_DNA-bd_sf"/>
</dbReference>
<dbReference type="PROSITE" id="PS50043">
    <property type="entry name" value="HTH_LUXR_2"/>
    <property type="match status" value="1"/>
</dbReference>
<accession>A0ABN2Z332</accession>
<dbReference type="InterPro" id="IPR000792">
    <property type="entry name" value="Tscrpt_reg_LuxR_C"/>
</dbReference>
<dbReference type="PANTHER" id="PTHR44688">
    <property type="entry name" value="DNA-BINDING TRANSCRIPTIONAL ACTIVATOR DEVR_DOSR"/>
    <property type="match status" value="1"/>
</dbReference>
<evidence type="ECO:0000313" key="5">
    <source>
        <dbReference type="EMBL" id="GAA2136064.1"/>
    </source>
</evidence>
<dbReference type="Pfam" id="PF00196">
    <property type="entry name" value="GerE"/>
    <property type="match status" value="1"/>
</dbReference>
<dbReference type="Gene3D" id="1.10.10.10">
    <property type="entry name" value="Winged helix-like DNA-binding domain superfamily/Winged helix DNA-binding domain"/>
    <property type="match status" value="1"/>
</dbReference>
<dbReference type="SUPFAM" id="SSF46894">
    <property type="entry name" value="C-terminal effector domain of the bipartite response regulators"/>
    <property type="match status" value="1"/>
</dbReference>
<dbReference type="PRINTS" id="PR00038">
    <property type="entry name" value="HTHLUXR"/>
</dbReference>
<keyword evidence="1" id="KW-0805">Transcription regulation</keyword>
<feature type="domain" description="HTH luxR-type" evidence="4">
    <location>
        <begin position="475"/>
        <end position="540"/>
    </location>
</feature>
<dbReference type="PROSITE" id="PS00622">
    <property type="entry name" value="HTH_LUXR_1"/>
    <property type="match status" value="1"/>
</dbReference>
<evidence type="ECO:0000259" key="4">
    <source>
        <dbReference type="PROSITE" id="PS50043"/>
    </source>
</evidence>
<name>A0ABN2Z332_9ACTN</name>
<keyword evidence="3" id="KW-0804">Transcription</keyword>
<dbReference type="Proteomes" id="UP001501771">
    <property type="component" value="Unassembled WGS sequence"/>
</dbReference>
<dbReference type="SUPFAM" id="SSF48452">
    <property type="entry name" value="TPR-like"/>
    <property type="match status" value="1"/>
</dbReference>
<organism evidence="5 6">
    <name type="scientific">Nocardioides koreensis</name>
    <dbReference type="NCBI Taxonomy" id="433651"/>
    <lineage>
        <taxon>Bacteria</taxon>
        <taxon>Bacillati</taxon>
        <taxon>Actinomycetota</taxon>
        <taxon>Actinomycetes</taxon>
        <taxon>Propionibacteriales</taxon>
        <taxon>Nocardioidaceae</taxon>
        <taxon>Nocardioides</taxon>
    </lineage>
</organism>
<evidence type="ECO:0000256" key="1">
    <source>
        <dbReference type="ARBA" id="ARBA00023015"/>
    </source>
</evidence>
<proteinExistence type="predicted"/>
<dbReference type="InterPro" id="IPR016032">
    <property type="entry name" value="Sig_transdc_resp-reg_C-effctor"/>
</dbReference>
<gene>
    <name evidence="5" type="ORF">GCM10009844_01990</name>
</gene>
<reference evidence="5 6" key="1">
    <citation type="journal article" date="2019" name="Int. J. Syst. Evol. Microbiol.">
        <title>The Global Catalogue of Microorganisms (GCM) 10K type strain sequencing project: providing services to taxonomists for standard genome sequencing and annotation.</title>
        <authorList>
            <consortium name="The Broad Institute Genomics Platform"/>
            <consortium name="The Broad Institute Genome Sequencing Center for Infectious Disease"/>
            <person name="Wu L."/>
            <person name="Ma J."/>
        </authorList>
    </citation>
    <scope>NUCLEOTIDE SEQUENCE [LARGE SCALE GENOMIC DNA]</scope>
    <source>
        <strain evidence="5 6">JCM 16022</strain>
    </source>
</reference>
<dbReference type="PANTHER" id="PTHR44688:SF16">
    <property type="entry name" value="DNA-BINDING TRANSCRIPTIONAL ACTIVATOR DEVR_DOSR"/>
    <property type="match status" value="1"/>
</dbReference>
<dbReference type="InterPro" id="IPR011990">
    <property type="entry name" value="TPR-like_helical_dom_sf"/>
</dbReference>
<dbReference type="CDD" id="cd06170">
    <property type="entry name" value="LuxR_C_like"/>
    <property type="match status" value="1"/>
</dbReference>
<comment type="caution">
    <text evidence="5">The sequence shown here is derived from an EMBL/GenBank/DDBJ whole genome shotgun (WGS) entry which is preliminary data.</text>
</comment>
<protein>
    <submittedName>
        <fullName evidence="5">LuxR C-terminal-related transcriptional regulator</fullName>
    </submittedName>
</protein>
<sequence>MQGRDAGVAHGREAYADAAWLDASAHLSRADEALPLDPPDLELLATAWYMLADDAAYAACLERAHHGYLAAGDDRRAVRCAFWIGHNRLFRGDPVHAGGWFARAHRILGDQDCVEAGYLLIPVWLREMASGDFERGHATAVRGEQVGERFGDLDLTWLARDDQARALLNLGRVEEGLRLVDEAMLAATSQELSPIVTGILYCNTLAFCQDSLEVDHARAWMLGLVGWCDGQPAMVEHNGLCQVHRAEVLELEGAWADALDAAEQAADRFDHGVLNQLASGRARYRQGEIHRLRGDLDTAEQAFREANALGYEPQPGLALLRLEQGDSGAAAATIRRVLRETVQRLPRARLLPAFVQIMLAAGEQDDAVAASTELDDLARLQGTSMLRAQAAYAVGAVSLAGDDPGGALVALRRALNLWLGLAAPYEVARTRVLIALACRALGDEETATMEQEAARLSFNAMGARADAARLDARRARRAAAGLTGREVEVLRLVAAGRSNREIATELQISEHTVARHVQNILGKVGASSRTAASAFAHHHGLV</sequence>
<evidence type="ECO:0000256" key="2">
    <source>
        <dbReference type="ARBA" id="ARBA00023125"/>
    </source>
</evidence>
<keyword evidence="2" id="KW-0238">DNA-binding</keyword>
<dbReference type="Gene3D" id="1.25.40.10">
    <property type="entry name" value="Tetratricopeptide repeat domain"/>
    <property type="match status" value="1"/>
</dbReference>